<name>A0A3B0SHM0_9ZZZZ</name>
<feature type="transmembrane region" description="Helical" evidence="1">
    <location>
        <begin position="42"/>
        <end position="61"/>
    </location>
</feature>
<organism evidence="2">
    <name type="scientific">hydrothermal vent metagenome</name>
    <dbReference type="NCBI Taxonomy" id="652676"/>
    <lineage>
        <taxon>unclassified sequences</taxon>
        <taxon>metagenomes</taxon>
        <taxon>ecological metagenomes</taxon>
    </lineage>
</organism>
<evidence type="ECO:0000313" key="2">
    <source>
        <dbReference type="EMBL" id="VAW01912.1"/>
    </source>
</evidence>
<protein>
    <recommendedName>
        <fullName evidence="3">Yip1 domain-containing protein</fullName>
    </recommendedName>
</protein>
<proteinExistence type="predicted"/>
<evidence type="ECO:0000256" key="1">
    <source>
        <dbReference type="SAM" id="Phobius"/>
    </source>
</evidence>
<feature type="transmembrane region" description="Helical" evidence="1">
    <location>
        <begin position="73"/>
        <end position="93"/>
    </location>
</feature>
<gene>
    <name evidence="2" type="ORF">MNBD_ALPHA01-2233</name>
</gene>
<feature type="transmembrane region" description="Helical" evidence="1">
    <location>
        <begin position="113"/>
        <end position="134"/>
    </location>
</feature>
<sequence>MEKSNSIFNYIGRSLAGAWQLIKLNPRAMDYFDISADGFWKSFWAIILVAPLFFLGLNVSYDMAVEQGHQISLAAHIIEFFLRLPLIALVMVFFTRFLRIDAHYSDMIIAFNWFWVVANYIILPVSMLISLGVLPLKAGTLGVVVVAIYLELYVTWFLFRQSLRISGWLAFGIMIFKALFTLSVMQVIIRIF</sequence>
<feature type="transmembrane region" description="Helical" evidence="1">
    <location>
        <begin position="141"/>
        <end position="159"/>
    </location>
</feature>
<evidence type="ECO:0008006" key="3">
    <source>
        <dbReference type="Google" id="ProtNLM"/>
    </source>
</evidence>
<dbReference type="EMBL" id="UOEJ01000155">
    <property type="protein sequence ID" value="VAW01912.1"/>
    <property type="molecule type" value="Genomic_DNA"/>
</dbReference>
<reference evidence="2" key="1">
    <citation type="submission" date="2018-06" db="EMBL/GenBank/DDBJ databases">
        <authorList>
            <person name="Zhirakovskaya E."/>
        </authorList>
    </citation>
    <scope>NUCLEOTIDE SEQUENCE</scope>
</reference>
<keyword evidence="1" id="KW-1133">Transmembrane helix</keyword>
<keyword evidence="1" id="KW-0812">Transmembrane</keyword>
<accession>A0A3B0SHM0</accession>
<keyword evidence="1" id="KW-0472">Membrane</keyword>
<feature type="transmembrane region" description="Helical" evidence="1">
    <location>
        <begin position="165"/>
        <end position="189"/>
    </location>
</feature>
<dbReference type="AlphaFoldDB" id="A0A3B0SHM0"/>